<dbReference type="Pfam" id="PF18075">
    <property type="entry name" value="FtsX_ECD"/>
    <property type="match status" value="1"/>
</dbReference>
<reference evidence="14" key="1">
    <citation type="submission" date="2020-10" db="EMBL/GenBank/DDBJ databases">
        <authorList>
            <person name="Gilroy R."/>
        </authorList>
    </citation>
    <scope>NUCLEOTIDE SEQUENCE</scope>
    <source>
        <strain evidence="14">E3-2379</strain>
    </source>
</reference>
<sequence length="301" mass="33353">MINTLWYSLKQGTKNLYKNSIFTLASIGTMVACLFLFGILVSVGMNFQHIMKSAEEKVGITVFFDAGVEQSKINEIGVEIDKIDGVTDKTYISADEAWKKFSKEVFGDQEEVLEGFGDDNPLADSASYEVYIEEIAKQEEVIKQIEAIDGVRKVEYSKETVSGLTNLNKFVAYASGSIVLILLFVAIFLISNTITIGITVRKEEIAIMKLIGATDFFIRAPFVIEGLLIGLIGSIIPIAILYFVYDKVIEFLVARYQLIANLLTFLPTNEVLAVVAPYSLLIGIGIGLIGSYITLFRHLRV</sequence>
<evidence type="ECO:0000256" key="10">
    <source>
        <dbReference type="PIRNR" id="PIRNR003097"/>
    </source>
</evidence>
<evidence type="ECO:0000256" key="5">
    <source>
        <dbReference type="ARBA" id="ARBA00022618"/>
    </source>
</evidence>
<keyword evidence="5 10" id="KW-0132">Cell division</keyword>
<dbReference type="Pfam" id="PF02687">
    <property type="entry name" value="FtsX"/>
    <property type="match status" value="1"/>
</dbReference>
<feature type="transmembrane region" description="Helical" evidence="11">
    <location>
        <begin position="21"/>
        <end position="43"/>
    </location>
</feature>
<dbReference type="GO" id="GO:0051301">
    <property type="term" value="P:cell division"/>
    <property type="evidence" value="ECO:0007669"/>
    <property type="project" value="UniProtKB-KW"/>
</dbReference>
<dbReference type="InterPro" id="IPR004513">
    <property type="entry name" value="FtsX"/>
</dbReference>
<comment type="caution">
    <text evidence="14">The sequence shown here is derived from an EMBL/GenBank/DDBJ whole genome shotgun (WGS) entry which is preliminary data.</text>
</comment>
<evidence type="ECO:0000256" key="7">
    <source>
        <dbReference type="ARBA" id="ARBA00022989"/>
    </source>
</evidence>
<keyword evidence="4 10" id="KW-1003">Cell membrane</keyword>
<dbReference type="InterPro" id="IPR003838">
    <property type="entry name" value="ABC3_permease_C"/>
</dbReference>
<keyword evidence="6 11" id="KW-0812">Transmembrane</keyword>
<feature type="transmembrane region" description="Helical" evidence="11">
    <location>
        <begin position="170"/>
        <end position="200"/>
    </location>
</feature>
<comment type="function">
    <text evidence="10">Part of the ABC transporter FtsEX involved in asymmetric cellular division facilitating the initiation of sporulation.</text>
</comment>
<evidence type="ECO:0000256" key="2">
    <source>
        <dbReference type="ARBA" id="ARBA00007379"/>
    </source>
</evidence>
<evidence type="ECO:0000256" key="4">
    <source>
        <dbReference type="ARBA" id="ARBA00022475"/>
    </source>
</evidence>
<protein>
    <recommendedName>
        <fullName evidence="3 10">Cell division protein FtsX</fullName>
    </recommendedName>
</protein>
<evidence type="ECO:0000256" key="9">
    <source>
        <dbReference type="ARBA" id="ARBA00023306"/>
    </source>
</evidence>
<feature type="domain" description="ABC3 transporter permease C-terminal" evidence="12">
    <location>
        <begin position="177"/>
        <end position="297"/>
    </location>
</feature>
<evidence type="ECO:0000256" key="8">
    <source>
        <dbReference type="ARBA" id="ARBA00023136"/>
    </source>
</evidence>
<feature type="transmembrane region" description="Helical" evidence="11">
    <location>
        <begin position="221"/>
        <end position="245"/>
    </location>
</feature>
<dbReference type="GO" id="GO:0005886">
    <property type="term" value="C:plasma membrane"/>
    <property type="evidence" value="ECO:0007669"/>
    <property type="project" value="UniProtKB-SubCell"/>
</dbReference>
<dbReference type="PANTHER" id="PTHR47755:SF1">
    <property type="entry name" value="CELL DIVISION PROTEIN FTSX"/>
    <property type="match status" value="1"/>
</dbReference>
<dbReference type="Gene3D" id="3.30.70.3040">
    <property type="match status" value="1"/>
</dbReference>
<evidence type="ECO:0000259" key="12">
    <source>
        <dbReference type="Pfam" id="PF02687"/>
    </source>
</evidence>
<keyword evidence="7 11" id="KW-1133">Transmembrane helix</keyword>
<evidence type="ECO:0000256" key="11">
    <source>
        <dbReference type="SAM" id="Phobius"/>
    </source>
</evidence>
<proteinExistence type="inferred from homology"/>
<comment type="subcellular location">
    <subcellularLocation>
        <location evidence="1">Cell membrane</location>
        <topology evidence="1">Multi-pass membrane protein</topology>
    </subcellularLocation>
</comment>
<evidence type="ECO:0000259" key="13">
    <source>
        <dbReference type="Pfam" id="PF18075"/>
    </source>
</evidence>
<dbReference type="EMBL" id="JADIML010000162">
    <property type="protein sequence ID" value="MBO8463449.1"/>
    <property type="molecule type" value="Genomic_DNA"/>
</dbReference>
<evidence type="ECO:0000256" key="6">
    <source>
        <dbReference type="ARBA" id="ARBA00022692"/>
    </source>
</evidence>
<dbReference type="Proteomes" id="UP000823618">
    <property type="component" value="Unassembled WGS sequence"/>
</dbReference>
<dbReference type="InterPro" id="IPR058204">
    <property type="entry name" value="FtsX_firmicutes-type"/>
</dbReference>
<evidence type="ECO:0000256" key="1">
    <source>
        <dbReference type="ARBA" id="ARBA00004651"/>
    </source>
</evidence>
<feature type="transmembrane region" description="Helical" evidence="11">
    <location>
        <begin position="271"/>
        <end position="295"/>
    </location>
</feature>
<reference evidence="14" key="2">
    <citation type="journal article" date="2021" name="PeerJ">
        <title>Extensive microbial diversity within the chicken gut microbiome revealed by metagenomics and culture.</title>
        <authorList>
            <person name="Gilroy R."/>
            <person name="Ravi A."/>
            <person name="Getino M."/>
            <person name="Pursley I."/>
            <person name="Horton D.L."/>
            <person name="Alikhan N.F."/>
            <person name="Baker D."/>
            <person name="Gharbi K."/>
            <person name="Hall N."/>
            <person name="Watson M."/>
            <person name="Adriaenssens E.M."/>
            <person name="Foster-Nyarko E."/>
            <person name="Jarju S."/>
            <person name="Secka A."/>
            <person name="Antonio M."/>
            <person name="Oren A."/>
            <person name="Chaudhuri R.R."/>
            <person name="La Ragione R."/>
            <person name="Hildebrand F."/>
            <person name="Pallen M.J."/>
        </authorList>
    </citation>
    <scope>NUCLEOTIDE SEQUENCE</scope>
    <source>
        <strain evidence="14">E3-2379</strain>
    </source>
</reference>
<dbReference type="PIRSF" id="PIRSF003097">
    <property type="entry name" value="FtsX"/>
    <property type="match status" value="1"/>
</dbReference>
<dbReference type="InterPro" id="IPR040690">
    <property type="entry name" value="FtsX_ECD"/>
</dbReference>
<gene>
    <name evidence="14" type="ORF">IAC13_05900</name>
</gene>
<evidence type="ECO:0000313" key="14">
    <source>
        <dbReference type="EMBL" id="MBO8463449.1"/>
    </source>
</evidence>
<comment type="similarity">
    <text evidence="2 10">Belongs to the ABC-4 integral membrane protein family. FtsX subfamily.</text>
</comment>
<evidence type="ECO:0000313" key="15">
    <source>
        <dbReference type="Proteomes" id="UP000823618"/>
    </source>
</evidence>
<feature type="domain" description="FtsX extracellular" evidence="13">
    <location>
        <begin position="58"/>
        <end position="154"/>
    </location>
</feature>
<keyword evidence="8 10" id="KW-0472">Membrane</keyword>
<dbReference type="NCBIfam" id="NF038347">
    <property type="entry name" value="FtsX_Gpos"/>
    <property type="match status" value="1"/>
</dbReference>
<dbReference type="PANTHER" id="PTHR47755">
    <property type="entry name" value="CELL DIVISION PROTEIN FTSX"/>
    <property type="match status" value="1"/>
</dbReference>
<organism evidence="14 15">
    <name type="scientific">Candidatus Scybalomonas excrementavium</name>
    <dbReference type="NCBI Taxonomy" id="2840943"/>
    <lineage>
        <taxon>Bacteria</taxon>
        <taxon>Bacillati</taxon>
        <taxon>Bacillota</taxon>
        <taxon>Clostridia</taxon>
        <taxon>Lachnospirales</taxon>
        <taxon>Lachnospiraceae</taxon>
        <taxon>Lachnospiraceae incertae sedis</taxon>
        <taxon>Candidatus Scybalomonas</taxon>
    </lineage>
</organism>
<accession>A0A9D9I1C4</accession>
<dbReference type="AlphaFoldDB" id="A0A9D9I1C4"/>
<keyword evidence="9 10" id="KW-0131">Cell cycle</keyword>
<name>A0A9D9I1C4_9FIRM</name>
<evidence type="ECO:0000256" key="3">
    <source>
        <dbReference type="ARBA" id="ARBA00021907"/>
    </source>
</evidence>